<sequence>MTTRKQSQRNGRAEERKLTVDGWAVGREKILAAQPCPALLWEFNLERAENDSILFLFGQAASKQARANCEFFLTRCVKFKLKLKLKNFNLQSKYAPFILETTPESWVADWGAPSTIGSKSLKDLKLHIFEKSAFGRGGGVPTGDPSPRPSSLAGFEPAVELGRGMGSLGIPSRTPKDMVGMGEPPPWTPTLD</sequence>
<feature type="region of interest" description="Disordered" evidence="1">
    <location>
        <begin position="137"/>
        <end position="156"/>
    </location>
</feature>
<keyword evidence="3" id="KW-1185">Reference proteome</keyword>
<proteinExistence type="predicted"/>
<feature type="compositionally biased region" description="Pro residues" evidence="1">
    <location>
        <begin position="183"/>
        <end position="192"/>
    </location>
</feature>
<dbReference type="Proteomes" id="UP000233551">
    <property type="component" value="Unassembled WGS sequence"/>
</dbReference>
<reference evidence="2 3" key="1">
    <citation type="submission" date="2017-11" db="EMBL/GenBank/DDBJ databases">
        <title>De-novo sequencing of pomegranate (Punica granatum L.) genome.</title>
        <authorList>
            <person name="Akparov Z."/>
            <person name="Amiraslanov A."/>
            <person name="Hajiyeva S."/>
            <person name="Abbasov M."/>
            <person name="Kaur K."/>
            <person name="Hamwieh A."/>
            <person name="Solovyev V."/>
            <person name="Salamov A."/>
            <person name="Braich B."/>
            <person name="Kosarev P."/>
            <person name="Mahmoud A."/>
            <person name="Hajiyev E."/>
            <person name="Babayeva S."/>
            <person name="Izzatullayeva V."/>
            <person name="Mammadov A."/>
            <person name="Mammadov A."/>
            <person name="Sharifova S."/>
            <person name="Ojaghi J."/>
            <person name="Eynullazada K."/>
            <person name="Bayramov B."/>
            <person name="Abdulazimova A."/>
            <person name="Shahmuradov I."/>
        </authorList>
    </citation>
    <scope>NUCLEOTIDE SEQUENCE [LARGE SCALE GENOMIC DNA]</scope>
    <source>
        <strain evidence="3">cv. AG2017</strain>
        <tissue evidence="2">Leaf</tissue>
    </source>
</reference>
<evidence type="ECO:0000313" key="3">
    <source>
        <dbReference type="Proteomes" id="UP000233551"/>
    </source>
</evidence>
<organism evidence="2 3">
    <name type="scientific">Punica granatum</name>
    <name type="common">Pomegranate</name>
    <dbReference type="NCBI Taxonomy" id="22663"/>
    <lineage>
        <taxon>Eukaryota</taxon>
        <taxon>Viridiplantae</taxon>
        <taxon>Streptophyta</taxon>
        <taxon>Embryophyta</taxon>
        <taxon>Tracheophyta</taxon>
        <taxon>Spermatophyta</taxon>
        <taxon>Magnoliopsida</taxon>
        <taxon>eudicotyledons</taxon>
        <taxon>Gunneridae</taxon>
        <taxon>Pentapetalae</taxon>
        <taxon>rosids</taxon>
        <taxon>malvids</taxon>
        <taxon>Myrtales</taxon>
        <taxon>Lythraceae</taxon>
        <taxon>Punica</taxon>
    </lineage>
</organism>
<evidence type="ECO:0000256" key="1">
    <source>
        <dbReference type="SAM" id="MobiDB-lite"/>
    </source>
</evidence>
<gene>
    <name evidence="2" type="ORF">CRG98_039884</name>
</gene>
<dbReference type="EMBL" id="PGOL01003772">
    <property type="protein sequence ID" value="PKI39714.1"/>
    <property type="molecule type" value="Genomic_DNA"/>
</dbReference>
<evidence type="ECO:0000313" key="2">
    <source>
        <dbReference type="EMBL" id="PKI39714.1"/>
    </source>
</evidence>
<dbReference type="AlphaFoldDB" id="A0A2I0I6T4"/>
<feature type="region of interest" description="Disordered" evidence="1">
    <location>
        <begin position="166"/>
        <end position="192"/>
    </location>
</feature>
<protein>
    <submittedName>
        <fullName evidence="2">Uncharacterized protein</fullName>
    </submittedName>
</protein>
<name>A0A2I0I6T4_PUNGR</name>
<comment type="caution">
    <text evidence="2">The sequence shown here is derived from an EMBL/GenBank/DDBJ whole genome shotgun (WGS) entry which is preliminary data.</text>
</comment>
<accession>A0A2I0I6T4</accession>